<dbReference type="EMBL" id="JBDIML010000004">
    <property type="protein sequence ID" value="MEN2768241.1"/>
    <property type="molecule type" value="Genomic_DNA"/>
</dbReference>
<keyword evidence="3" id="KW-1185">Reference proteome</keyword>
<reference evidence="2 3" key="1">
    <citation type="submission" date="2024-05" db="EMBL/GenBank/DDBJ databases">
        <authorList>
            <person name="Haq I."/>
            <person name="Ullah Z."/>
            <person name="Ahmad R."/>
            <person name="Li M."/>
            <person name="Tong Y."/>
        </authorList>
    </citation>
    <scope>NUCLEOTIDE SEQUENCE [LARGE SCALE GENOMIC DNA]</scope>
    <source>
        <strain evidence="2 3">16A2E</strain>
    </source>
</reference>
<name>A0ABU9XKM3_9BACI</name>
<protein>
    <submittedName>
        <fullName evidence="2">Imm63 family immunity protein</fullName>
    </submittedName>
</protein>
<evidence type="ECO:0000313" key="2">
    <source>
        <dbReference type="EMBL" id="MEN2768241.1"/>
    </source>
</evidence>
<accession>A0ABU9XKM3</accession>
<dbReference type="Proteomes" id="UP001444625">
    <property type="component" value="Unassembled WGS sequence"/>
</dbReference>
<evidence type="ECO:0000259" key="1">
    <source>
        <dbReference type="Pfam" id="PF15599"/>
    </source>
</evidence>
<evidence type="ECO:0000313" key="3">
    <source>
        <dbReference type="Proteomes" id="UP001444625"/>
    </source>
</evidence>
<dbReference type="RefSeq" id="WP_345825720.1">
    <property type="nucleotide sequence ID" value="NZ_JBDIML010000004.1"/>
</dbReference>
<proteinExistence type="predicted"/>
<dbReference type="InterPro" id="IPR028952">
    <property type="entry name" value="Imm63"/>
</dbReference>
<sequence>MTVRSLDYIRSLVEKYSAYINAPTTFQPTYGFSQDGARPHIEVNNKGYHYVVVERGKELKRITTNDIDELLYHVFKGITFQISTEFELENRVEHQDSRRIFFKKQEELLGYIKESWKTRKEQEHNAILRFRPFRDK</sequence>
<comment type="caution">
    <text evidence="2">The sequence shown here is derived from an EMBL/GenBank/DDBJ whole genome shotgun (WGS) entry which is preliminary data.</text>
</comment>
<organism evidence="2 3">
    <name type="scientific">Ornithinibacillus xuwenensis</name>
    <dbReference type="NCBI Taxonomy" id="3144668"/>
    <lineage>
        <taxon>Bacteria</taxon>
        <taxon>Bacillati</taxon>
        <taxon>Bacillota</taxon>
        <taxon>Bacilli</taxon>
        <taxon>Bacillales</taxon>
        <taxon>Bacillaceae</taxon>
        <taxon>Ornithinibacillus</taxon>
    </lineage>
</organism>
<gene>
    <name evidence="2" type="ORF">ABC228_13755</name>
</gene>
<feature type="domain" description="Immunity protein 63" evidence="1">
    <location>
        <begin position="45"/>
        <end position="124"/>
    </location>
</feature>
<dbReference type="Pfam" id="PF15599">
    <property type="entry name" value="Imm63"/>
    <property type="match status" value="1"/>
</dbReference>